<name>A0A0C9WXK2_9AGAR</name>
<dbReference type="HOGENOM" id="CLU_2758185_0_0_1"/>
<proteinExistence type="predicted"/>
<reference evidence="1 2" key="1">
    <citation type="submission" date="2014-04" db="EMBL/GenBank/DDBJ databases">
        <authorList>
            <consortium name="DOE Joint Genome Institute"/>
            <person name="Kuo A."/>
            <person name="Kohler A."/>
            <person name="Nagy L.G."/>
            <person name="Floudas D."/>
            <person name="Copeland A."/>
            <person name="Barry K.W."/>
            <person name="Cichocki N."/>
            <person name="Veneault-Fourrey C."/>
            <person name="LaButti K."/>
            <person name="Lindquist E.A."/>
            <person name="Lipzen A."/>
            <person name="Lundell T."/>
            <person name="Morin E."/>
            <person name="Murat C."/>
            <person name="Sun H."/>
            <person name="Tunlid A."/>
            <person name="Henrissat B."/>
            <person name="Grigoriev I.V."/>
            <person name="Hibbett D.S."/>
            <person name="Martin F."/>
            <person name="Nordberg H.P."/>
            <person name="Cantor M.N."/>
            <person name="Hua S.X."/>
        </authorList>
    </citation>
    <scope>NUCLEOTIDE SEQUENCE [LARGE SCALE GENOMIC DNA]</scope>
    <source>
        <strain evidence="1 2">LaAM-08-1</strain>
    </source>
</reference>
<gene>
    <name evidence="1" type="ORF">K443DRAFT_686956</name>
</gene>
<dbReference type="Proteomes" id="UP000054477">
    <property type="component" value="Unassembled WGS sequence"/>
</dbReference>
<accession>A0A0C9WXK2</accession>
<evidence type="ECO:0000313" key="1">
    <source>
        <dbReference type="EMBL" id="KIJ90121.1"/>
    </source>
</evidence>
<organism evidence="1 2">
    <name type="scientific">Laccaria amethystina LaAM-08-1</name>
    <dbReference type="NCBI Taxonomy" id="1095629"/>
    <lineage>
        <taxon>Eukaryota</taxon>
        <taxon>Fungi</taxon>
        <taxon>Dikarya</taxon>
        <taxon>Basidiomycota</taxon>
        <taxon>Agaricomycotina</taxon>
        <taxon>Agaricomycetes</taxon>
        <taxon>Agaricomycetidae</taxon>
        <taxon>Agaricales</taxon>
        <taxon>Agaricineae</taxon>
        <taxon>Hydnangiaceae</taxon>
        <taxon>Laccaria</taxon>
    </lineage>
</organism>
<sequence>MRWTNIKTLSASDDRATSDSVPLLCFVQAFWNPVFYSGLVQTDTVCFHIRSLLAGSTQSDPRVLRGSTWR</sequence>
<keyword evidence="2" id="KW-1185">Reference proteome</keyword>
<protein>
    <submittedName>
        <fullName evidence="1">Uncharacterized protein</fullName>
    </submittedName>
</protein>
<dbReference type="AlphaFoldDB" id="A0A0C9WXK2"/>
<reference evidence="2" key="2">
    <citation type="submission" date="2015-01" db="EMBL/GenBank/DDBJ databases">
        <title>Evolutionary Origins and Diversification of the Mycorrhizal Mutualists.</title>
        <authorList>
            <consortium name="DOE Joint Genome Institute"/>
            <consortium name="Mycorrhizal Genomics Consortium"/>
            <person name="Kohler A."/>
            <person name="Kuo A."/>
            <person name="Nagy L.G."/>
            <person name="Floudas D."/>
            <person name="Copeland A."/>
            <person name="Barry K.W."/>
            <person name="Cichocki N."/>
            <person name="Veneault-Fourrey C."/>
            <person name="LaButti K."/>
            <person name="Lindquist E.A."/>
            <person name="Lipzen A."/>
            <person name="Lundell T."/>
            <person name="Morin E."/>
            <person name="Murat C."/>
            <person name="Riley R."/>
            <person name="Ohm R."/>
            <person name="Sun H."/>
            <person name="Tunlid A."/>
            <person name="Henrissat B."/>
            <person name="Grigoriev I.V."/>
            <person name="Hibbett D.S."/>
            <person name="Martin F."/>
        </authorList>
    </citation>
    <scope>NUCLEOTIDE SEQUENCE [LARGE SCALE GENOMIC DNA]</scope>
    <source>
        <strain evidence="2">LaAM-08-1</strain>
    </source>
</reference>
<dbReference type="EMBL" id="KN839279">
    <property type="protein sequence ID" value="KIJ90121.1"/>
    <property type="molecule type" value="Genomic_DNA"/>
</dbReference>
<evidence type="ECO:0000313" key="2">
    <source>
        <dbReference type="Proteomes" id="UP000054477"/>
    </source>
</evidence>